<evidence type="ECO:0000313" key="10">
    <source>
        <dbReference type="Proteomes" id="UP000094463"/>
    </source>
</evidence>
<dbReference type="Pfam" id="PF00067">
    <property type="entry name" value="p450"/>
    <property type="match status" value="1"/>
</dbReference>
<accession>A0A1D7QY45</accession>
<dbReference type="OrthoDB" id="9789468at2"/>
<dbReference type="PANTHER" id="PTHR24291:SF50">
    <property type="entry name" value="BIFUNCTIONAL ALBAFLAVENONE MONOOXYGENASE_TERPENE SYNTHASE"/>
    <property type="match status" value="1"/>
</dbReference>
<keyword evidence="3 7" id="KW-0479">Metal-binding</keyword>
<evidence type="ECO:0000256" key="6">
    <source>
        <dbReference type="ARBA" id="ARBA00023033"/>
    </source>
</evidence>
<dbReference type="InterPro" id="IPR036396">
    <property type="entry name" value="Cyt_P450_sf"/>
</dbReference>
<keyword evidence="6 8" id="KW-0503">Monooxygenase</keyword>
<reference evidence="9 10" key="1">
    <citation type="submission" date="2015-08" db="EMBL/GenBank/DDBJ databases">
        <title>The complete genome sequence of Bacillus beveridgei MLTeJB.</title>
        <authorList>
            <person name="Hanson T.E."/>
            <person name="Mesa C."/>
            <person name="Basesman S.M."/>
            <person name="Oremland R.S."/>
        </authorList>
    </citation>
    <scope>NUCLEOTIDE SEQUENCE [LARGE SCALE GENOMIC DNA]</scope>
    <source>
        <strain evidence="9 10">MLTeJB</strain>
    </source>
</reference>
<comment type="similarity">
    <text evidence="1 8">Belongs to the cytochrome P450 family.</text>
</comment>
<evidence type="ECO:0000256" key="5">
    <source>
        <dbReference type="ARBA" id="ARBA00023004"/>
    </source>
</evidence>
<dbReference type="InterPro" id="IPR001128">
    <property type="entry name" value="Cyt_P450"/>
</dbReference>
<dbReference type="PRINTS" id="PR00385">
    <property type="entry name" value="P450"/>
</dbReference>
<dbReference type="RefSeq" id="WP_069365856.1">
    <property type="nucleotide sequence ID" value="NZ_CP012502.1"/>
</dbReference>
<dbReference type="Proteomes" id="UP000094463">
    <property type="component" value="Chromosome"/>
</dbReference>
<sequence length="442" mass="50011">MAITKIKFTERVTNYLDFRRDPLDFFLRMREMGKVVPLNTGVMPTFVINNPAHLQEILVTKDASFRKGRPTKVLTRTIGDGLLTTEKTAHKMQKAYTQPVFYKERLKNYAGIMAADAGDTVTGLQQKDTCRIDDEMMQLTLSIISKVMFATDPGKRKKALAKAVDVTIQETAKSIFLPVLLPMSVPTKGNIAHKRAIKTLETEVYGILKEARANPEAYKETMVGLLMDAVATPEGDKVTDQELRDQMMTMLLAGHETTANLLTWVFYLLAKNPEAEAKFHEEIDAMDDITADPFTKSREMPYTTQIIKETLRLYPPAWIIYREADEPVTLQGEEYEEGTIFMMATYAIHRDPDAFEDPETFRPERFEPEAEKQIPPFAYVPFGGGSRSCIGYRFAMMEAAILLAVIGRSVRFELIGEDTVKPDPLVSLRIKDGLRMKVVQRG</sequence>
<name>A0A1D7QY45_9BACI</name>
<keyword evidence="10" id="KW-1185">Reference proteome</keyword>
<evidence type="ECO:0000313" key="9">
    <source>
        <dbReference type="EMBL" id="AOM83931.1"/>
    </source>
</evidence>
<dbReference type="GO" id="GO:0004497">
    <property type="term" value="F:monooxygenase activity"/>
    <property type="evidence" value="ECO:0007669"/>
    <property type="project" value="UniProtKB-KW"/>
</dbReference>
<dbReference type="EMBL" id="CP012502">
    <property type="protein sequence ID" value="AOM83931.1"/>
    <property type="molecule type" value="Genomic_DNA"/>
</dbReference>
<dbReference type="PRINTS" id="PR00463">
    <property type="entry name" value="EP450I"/>
</dbReference>
<evidence type="ECO:0000256" key="2">
    <source>
        <dbReference type="ARBA" id="ARBA00022617"/>
    </source>
</evidence>
<keyword evidence="2 7" id="KW-0349">Heme</keyword>
<dbReference type="PROSITE" id="PS00086">
    <property type="entry name" value="CYTOCHROME_P450"/>
    <property type="match status" value="1"/>
</dbReference>
<dbReference type="PATRIC" id="fig|632773.3.peg.2722"/>
<feature type="binding site" description="axial binding residue" evidence="7">
    <location>
        <position position="389"/>
    </location>
    <ligand>
        <name>heme</name>
        <dbReference type="ChEBI" id="CHEBI:30413"/>
    </ligand>
    <ligandPart>
        <name>Fe</name>
        <dbReference type="ChEBI" id="CHEBI:18248"/>
    </ligandPart>
</feature>
<dbReference type="InterPro" id="IPR002401">
    <property type="entry name" value="Cyt_P450_E_grp-I"/>
</dbReference>
<dbReference type="STRING" id="632773.BBEV_2592"/>
<evidence type="ECO:0000256" key="1">
    <source>
        <dbReference type="ARBA" id="ARBA00010617"/>
    </source>
</evidence>
<proteinExistence type="inferred from homology"/>
<dbReference type="PANTHER" id="PTHR24291">
    <property type="entry name" value="CYTOCHROME P450 FAMILY 4"/>
    <property type="match status" value="1"/>
</dbReference>
<dbReference type="InterPro" id="IPR050196">
    <property type="entry name" value="Cytochrome_P450_Monoox"/>
</dbReference>
<evidence type="ECO:0000256" key="4">
    <source>
        <dbReference type="ARBA" id="ARBA00023002"/>
    </source>
</evidence>
<dbReference type="GO" id="GO:0020037">
    <property type="term" value="F:heme binding"/>
    <property type="evidence" value="ECO:0007669"/>
    <property type="project" value="InterPro"/>
</dbReference>
<gene>
    <name evidence="9" type="primary">cyp110</name>
    <name evidence="9" type="ORF">BBEV_2592</name>
</gene>
<dbReference type="InterPro" id="IPR017972">
    <property type="entry name" value="Cyt_P450_CS"/>
</dbReference>
<protein>
    <submittedName>
        <fullName evidence="9">Cytochrome P450 monooxygenase</fullName>
    </submittedName>
</protein>
<keyword evidence="4 8" id="KW-0560">Oxidoreductase</keyword>
<dbReference type="SUPFAM" id="SSF48264">
    <property type="entry name" value="Cytochrome P450"/>
    <property type="match status" value="1"/>
</dbReference>
<dbReference type="Gene3D" id="1.10.630.10">
    <property type="entry name" value="Cytochrome P450"/>
    <property type="match status" value="1"/>
</dbReference>
<dbReference type="GO" id="GO:0005506">
    <property type="term" value="F:iron ion binding"/>
    <property type="evidence" value="ECO:0007669"/>
    <property type="project" value="InterPro"/>
</dbReference>
<evidence type="ECO:0000256" key="7">
    <source>
        <dbReference type="PIRSR" id="PIRSR602401-1"/>
    </source>
</evidence>
<dbReference type="AlphaFoldDB" id="A0A1D7QY45"/>
<evidence type="ECO:0000256" key="3">
    <source>
        <dbReference type="ARBA" id="ARBA00022723"/>
    </source>
</evidence>
<keyword evidence="5 7" id="KW-0408">Iron</keyword>
<dbReference type="GO" id="GO:0016705">
    <property type="term" value="F:oxidoreductase activity, acting on paired donors, with incorporation or reduction of molecular oxygen"/>
    <property type="evidence" value="ECO:0007669"/>
    <property type="project" value="InterPro"/>
</dbReference>
<dbReference type="KEGG" id="bbev:BBEV_2592"/>
<organism evidence="9 10">
    <name type="scientific">Salisediminibacterium beveridgei</name>
    <dbReference type="NCBI Taxonomy" id="632773"/>
    <lineage>
        <taxon>Bacteria</taxon>
        <taxon>Bacillati</taxon>
        <taxon>Bacillota</taxon>
        <taxon>Bacilli</taxon>
        <taxon>Bacillales</taxon>
        <taxon>Bacillaceae</taxon>
        <taxon>Salisediminibacterium</taxon>
    </lineage>
</organism>
<evidence type="ECO:0000256" key="8">
    <source>
        <dbReference type="RuleBase" id="RU000461"/>
    </source>
</evidence>
<comment type="cofactor">
    <cofactor evidence="7">
        <name>heme</name>
        <dbReference type="ChEBI" id="CHEBI:30413"/>
    </cofactor>
</comment>